<accession>A0A3G5AE59</accession>
<evidence type="ECO:0000256" key="2">
    <source>
        <dbReference type="ARBA" id="ARBA00012111"/>
    </source>
</evidence>
<evidence type="ECO:0000256" key="7">
    <source>
        <dbReference type="ARBA" id="ARBA00023163"/>
    </source>
</evidence>
<evidence type="ECO:0000259" key="8">
    <source>
        <dbReference type="Pfam" id="PF00850"/>
    </source>
</evidence>
<dbReference type="InterPro" id="IPR023696">
    <property type="entry name" value="Ureohydrolase_dom_sf"/>
</dbReference>
<evidence type="ECO:0000313" key="9">
    <source>
        <dbReference type="EMBL" id="AYV85460.1"/>
    </source>
</evidence>
<dbReference type="InterPro" id="IPR037138">
    <property type="entry name" value="His_deacetylse_dom_sf"/>
</dbReference>
<dbReference type="CDD" id="cd09992">
    <property type="entry name" value="HDAC_classII"/>
    <property type="match status" value="1"/>
</dbReference>
<name>A0A3G5AE59_9VIRU</name>
<keyword evidence="3" id="KW-0678">Repressor</keyword>
<dbReference type="Pfam" id="PF00850">
    <property type="entry name" value="Hist_deacetyl"/>
    <property type="match status" value="1"/>
</dbReference>
<organism evidence="9">
    <name type="scientific">Satyrvirus sp</name>
    <dbReference type="NCBI Taxonomy" id="2487771"/>
    <lineage>
        <taxon>Viruses</taxon>
        <taxon>Varidnaviria</taxon>
        <taxon>Bamfordvirae</taxon>
        <taxon>Nucleocytoviricota</taxon>
        <taxon>Megaviricetes</taxon>
        <taxon>Imitervirales</taxon>
        <taxon>Mimiviridae</taxon>
        <taxon>Megamimivirinae</taxon>
    </lineage>
</organism>
<comment type="similarity">
    <text evidence="1">Belongs to the histone deacetylase family. HD type 2 subfamily.</text>
</comment>
<keyword evidence="6" id="KW-0805">Transcription regulation</keyword>
<proteinExistence type="inferred from homology"/>
<evidence type="ECO:0000256" key="3">
    <source>
        <dbReference type="ARBA" id="ARBA00022491"/>
    </source>
</evidence>
<dbReference type="InterPro" id="IPR023801">
    <property type="entry name" value="His_deacetylse_dom"/>
</dbReference>
<keyword evidence="5" id="KW-0156">Chromatin regulator</keyword>
<feature type="domain" description="Histone deacetylase" evidence="8">
    <location>
        <begin position="126"/>
        <end position="351"/>
    </location>
</feature>
<evidence type="ECO:0000256" key="1">
    <source>
        <dbReference type="ARBA" id="ARBA00007738"/>
    </source>
</evidence>
<dbReference type="EC" id="3.5.1.98" evidence="2"/>
<evidence type="ECO:0000256" key="6">
    <source>
        <dbReference type="ARBA" id="ARBA00023015"/>
    </source>
</evidence>
<dbReference type="GO" id="GO:0040029">
    <property type="term" value="P:epigenetic regulation of gene expression"/>
    <property type="evidence" value="ECO:0007669"/>
    <property type="project" value="TreeGrafter"/>
</dbReference>
<dbReference type="SUPFAM" id="SSF52768">
    <property type="entry name" value="Arginase/deacetylase"/>
    <property type="match status" value="1"/>
</dbReference>
<dbReference type="EMBL" id="MK072453">
    <property type="protein sequence ID" value="AYV85460.1"/>
    <property type="molecule type" value="Genomic_DNA"/>
</dbReference>
<dbReference type="PRINTS" id="PR01270">
    <property type="entry name" value="HDASUPER"/>
</dbReference>
<gene>
    <name evidence="9" type="ORF">Satyrvirus17_20</name>
</gene>
<dbReference type="InterPro" id="IPR000286">
    <property type="entry name" value="HDACs"/>
</dbReference>
<dbReference type="PANTHER" id="PTHR10625:SF5">
    <property type="entry name" value="HISTONE DEACETYLASE"/>
    <property type="match status" value="1"/>
</dbReference>
<evidence type="ECO:0000256" key="4">
    <source>
        <dbReference type="ARBA" id="ARBA00022801"/>
    </source>
</evidence>
<keyword evidence="4" id="KW-0378">Hydrolase</keyword>
<evidence type="ECO:0000256" key="5">
    <source>
        <dbReference type="ARBA" id="ARBA00022853"/>
    </source>
</evidence>
<protein>
    <recommendedName>
        <fullName evidence="2">histone deacetylase</fullName>
        <ecNumber evidence="2">3.5.1.98</ecNumber>
    </recommendedName>
</protein>
<dbReference type="GO" id="GO:0141221">
    <property type="term" value="F:histone deacetylase activity, hydrolytic mechanism"/>
    <property type="evidence" value="ECO:0007669"/>
    <property type="project" value="UniProtKB-EC"/>
</dbReference>
<keyword evidence="7" id="KW-0804">Transcription</keyword>
<sequence length="354" mass="40229">MRKVTIYYDKDSVLNHNPQFGTLENGYRLNINFDPNIVLKIPNHNGEHFKMVKKFDTCNPTIKYLLSEPFKQNFLQRIFRIRPKSFSPRNCHGCTMLVSDDICPICGTEFGEDNFYKYVHLIDNSVNDSDTTYITHTSCSAIMNATNLVCQMVEDMAKKETYNGFAVVRPPGHHASYVKSEGFCLINNIAICAEYAILLGFKKIFIFDFDAHHGNGTQNIFYRRNDVFYCSMHTLDAYPKTGHPEEIGVLSGRYYNLNIIVPKGVSDEAYVGEFKSKVLPAIIKYNPDLILLSAGFDGLKSDPMSIMNLTPNCYTEIIKSLTKLNIKIGIVLEGGYNVENLSICINRCIEQLQI</sequence>
<reference evidence="9" key="1">
    <citation type="submission" date="2018-10" db="EMBL/GenBank/DDBJ databases">
        <title>Hidden diversity of soil giant viruses.</title>
        <authorList>
            <person name="Schulz F."/>
            <person name="Alteio L."/>
            <person name="Goudeau D."/>
            <person name="Ryan E.M."/>
            <person name="Malmstrom R.R."/>
            <person name="Blanchard J."/>
            <person name="Woyke T."/>
        </authorList>
    </citation>
    <scope>NUCLEOTIDE SEQUENCE</scope>
    <source>
        <strain evidence="9">SAV1</strain>
    </source>
</reference>
<dbReference type="Gene3D" id="3.40.800.20">
    <property type="entry name" value="Histone deacetylase domain"/>
    <property type="match status" value="1"/>
</dbReference>
<dbReference type="PANTHER" id="PTHR10625">
    <property type="entry name" value="HISTONE DEACETYLASE HDAC1-RELATED"/>
    <property type="match status" value="1"/>
</dbReference>